<dbReference type="InterPro" id="IPR009959">
    <property type="entry name" value="Cyclase_SnoaL-like"/>
</dbReference>
<feature type="region of interest" description="Disordered" evidence="1">
    <location>
        <begin position="154"/>
        <end position="185"/>
    </location>
</feature>
<feature type="compositionally biased region" description="Basic and acidic residues" evidence="1">
    <location>
        <begin position="250"/>
        <end position="281"/>
    </location>
</feature>
<sequence>MSNTVRIPDAPPPGWHSIRPWIPRLSLYVHEITSVSVTFILSCRSHIPDSPSIEEELGEKLADMKHKISDVLGKGLAVKVNNAPWQRVVMHVDEESDEEAVVILYGLMPSKHYEIELSVVAGESIKGNLTTEDELSTDDFDESTRAPPAVTQLNTTHQTQTVTPADTPPSSPSTTAQLKTARRDAQRADAALRSEIEALKRAMEKNAAGEQRTKQKILALQESVKQALAAAVDADNEVKELERALPGLEAQRDEAEKEHTRASEAADRSTTEAKAALEQDRKRTAEVEVELTALTAKVEKMTAKRDKLATENIPELERELSSIRAEIEEIEREKEREREFNHEIDYPHHYAPQQLMSRINVAAPPFVPRNGVGHSRGAASVPAVQTGPMVKPHTHTASEGFLRGYPPLGPAIDIPSQRPSGAQPSPTATENRAIGPTGTTSRKGSLPPGAERGWPPAHLPWTTRLHLLIWAEGLNDAPSAYIPSICPDHDVLRNGQVQISTPPHHRQRGPGLILILPESYPSTVASGSGKHHLDPLPAQKWAEEGFCVLSVPASKNVDWQLAMPIVVAALEQAKDLEKDKAFGLIVYESDLVNAVLQHVSSAEKISCIVAYANSDINASAGRPLLQHIASGTATPNKESSATLYRYALSGSSFVHPCSSSYNHTQATLAHTRTLTFLRTHIGGPVFDLESIWEAHTQFEFEGRDVDATMSTMVAEPYVNHIPTLTGGIGRKALTWFYARHFIHSNPDSTKMELVSRTLGPDRVVDEFVFEFVHDRVMDWILPGIPPTGKYVKVPFVAVVNIRGDKLYHEHIYWDQASVLVQIGLLPEKLAFPGTTNEIRLPVAGIEQAEKMADPRSKQSNHLIKAGAPGRI</sequence>
<dbReference type="SUPFAM" id="SSF54427">
    <property type="entry name" value="NTF2-like"/>
    <property type="match status" value="1"/>
</dbReference>
<proteinExistence type="predicted"/>
<dbReference type="GO" id="GO:0030638">
    <property type="term" value="P:polyketide metabolic process"/>
    <property type="evidence" value="ECO:0007669"/>
    <property type="project" value="InterPro"/>
</dbReference>
<gene>
    <name evidence="2" type="ORF">RHS01_05193</name>
</gene>
<dbReference type="AlphaFoldDB" id="A0A8H7IBK3"/>
<dbReference type="PANTHER" id="PTHR38436:SF3">
    <property type="entry name" value="CARBOXYMETHYLENEBUTENOLIDASE-RELATED"/>
    <property type="match status" value="1"/>
</dbReference>
<evidence type="ECO:0000256" key="1">
    <source>
        <dbReference type="SAM" id="MobiDB-lite"/>
    </source>
</evidence>
<dbReference type="EMBL" id="JACYCF010000008">
    <property type="protein sequence ID" value="KAF8755491.1"/>
    <property type="molecule type" value="Genomic_DNA"/>
</dbReference>
<feature type="region of interest" description="Disordered" evidence="1">
    <location>
        <begin position="413"/>
        <end position="450"/>
    </location>
</feature>
<name>A0A8H7IBK3_9AGAM</name>
<feature type="compositionally biased region" description="Polar residues" evidence="1">
    <location>
        <begin position="417"/>
        <end position="430"/>
    </location>
</feature>
<dbReference type="InterPro" id="IPR032710">
    <property type="entry name" value="NTF2-like_dom_sf"/>
</dbReference>
<feature type="region of interest" description="Disordered" evidence="1">
    <location>
        <begin position="850"/>
        <end position="871"/>
    </location>
</feature>
<organism evidence="2 3">
    <name type="scientific">Rhizoctonia solani</name>
    <dbReference type="NCBI Taxonomy" id="456999"/>
    <lineage>
        <taxon>Eukaryota</taxon>
        <taxon>Fungi</taxon>
        <taxon>Dikarya</taxon>
        <taxon>Basidiomycota</taxon>
        <taxon>Agaricomycotina</taxon>
        <taxon>Agaricomycetes</taxon>
        <taxon>Cantharellales</taxon>
        <taxon>Ceratobasidiaceae</taxon>
        <taxon>Rhizoctonia</taxon>
    </lineage>
</organism>
<dbReference type="Gene3D" id="3.10.450.50">
    <property type="match status" value="1"/>
</dbReference>
<feature type="compositionally biased region" description="Polar residues" evidence="1">
    <location>
        <begin position="154"/>
        <end position="164"/>
    </location>
</feature>
<evidence type="ECO:0000313" key="3">
    <source>
        <dbReference type="Proteomes" id="UP000614334"/>
    </source>
</evidence>
<dbReference type="PANTHER" id="PTHR38436">
    <property type="entry name" value="POLYKETIDE CYCLASE SNOAL-LIKE DOMAIN"/>
    <property type="match status" value="1"/>
</dbReference>
<evidence type="ECO:0000313" key="2">
    <source>
        <dbReference type="EMBL" id="KAF8755491.1"/>
    </source>
</evidence>
<protein>
    <submittedName>
        <fullName evidence="2">Lea domain protein</fullName>
    </submittedName>
</protein>
<reference evidence="2" key="1">
    <citation type="submission" date="2020-09" db="EMBL/GenBank/DDBJ databases">
        <title>Comparative genome analyses of four rice-infecting Rhizoctonia solani isolates reveal extensive enrichment of homogalacturonan modification genes.</title>
        <authorList>
            <person name="Lee D.-Y."/>
            <person name="Jeon J."/>
            <person name="Kim K.-T."/>
            <person name="Cheong K."/>
            <person name="Song H."/>
            <person name="Choi G."/>
            <person name="Ko J."/>
            <person name="Opiyo S.O."/>
            <person name="Zuo S."/>
            <person name="Madhav S."/>
            <person name="Lee Y.-H."/>
            <person name="Wang G.-L."/>
        </authorList>
    </citation>
    <scope>NUCLEOTIDE SEQUENCE</scope>
    <source>
        <strain evidence="2">AG1-IA B2</strain>
    </source>
</reference>
<feature type="region of interest" description="Disordered" evidence="1">
    <location>
        <begin position="244"/>
        <end position="281"/>
    </location>
</feature>
<dbReference type="Proteomes" id="UP000614334">
    <property type="component" value="Unassembled WGS sequence"/>
</dbReference>
<comment type="caution">
    <text evidence="2">The sequence shown here is derived from an EMBL/GenBank/DDBJ whole genome shotgun (WGS) entry which is preliminary data.</text>
</comment>
<accession>A0A8H7IBK3</accession>